<dbReference type="Proteomes" id="UP000064967">
    <property type="component" value="Chromosome"/>
</dbReference>
<keyword evidence="1" id="KW-0812">Transmembrane</keyword>
<dbReference type="AlphaFoldDB" id="A0A0K1Q5R2"/>
<sequence length="39" mass="4092">MTARREPALGDVLLLVTGRPYLAFSAAGVLLEARFGGSD</sequence>
<evidence type="ECO:0000256" key="1">
    <source>
        <dbReference type="SAM" id="Phobius"/>
    </source>
</evidence>
<protein>
    <submittedName>
        <fullName evidence="2">Uncharacterized protein</fullName>
    </submittedName>
</protein>
<keyword evidence="3" id="KW-1185">Reference proteome</keyword>
<keyword evidence="1" id="KW-1133">Transmembrane helix</keyword>
<keyword evidence="1" id="KW-0472">Membrane</keyword>
<gene>
    <name evidence="2" type="ORF">AKJ09_07732</name>
</gene>
<proteinExistence type="predicted"/>
<dbReference type="KEGG" id="llu:AKJ09_07732"/>
<dbReference type="EMBL" id="CP012333">
    <property type="protein sequence ID" value="AKV01069.1"/>
    <property type="molecule type" value="Genomic_DNA"/>
</dbReference>
<feature type="transmembrane region" description="Helical" evidence="1">
    <location>
        <begin position="12"/>
        <end position="31"/>
    </location>
</feature>
<organism evidence="2 3">
    <name type="scientific">Labilithrix luteola</name>
    <dbReference type="NCBI Taxonomy" id="1391654"/>
    <lineage>
        <taxon>Bacteria</taxon>
        <taxon>Pseudomonadati</taxon>
        <taxon>Myxococcota</taxon>
        <taxon>Polyangia</taxon>
        <taxon>Polyangiales</taxon>
        <taxon>Labilitrichaceae</taxon>
        <taxon>Labilithrix</taxon>
    </lineage>
</organism>
<accession>A0A0K1Q5R2</accession>
<evidence type="ECO:0000313" key="2">
    <source>
        <dbReference type="EMBL" id="AKV01069.1"/>
    </source>
</evidence>
<evidence type="ECO:0000313" key="3">
    <source>
        <dbReference type="Proteomes" id="UP000064967"/>
    </source>
</evidence>
<name>A0A0K1Q5R2_9BACT</name>
<reference evidence="2 3" key="1">
    <citation type="submission" date="2015-08" db="EMBL/GenBank/DDBJ databases">
        <authorList>
            <person name="Babu N.S."/>
            <person name="Beckwith C.J."/>
            <person name="Beseler K.G."/>
            <person name="Brison A."/>
            <person name="Carone J.V."/>
            <person name="Caskin T.P."/>
            <person name="Diamond M."/>
            <person name="Durham M.E."/>
            <person name="Foxe J.M."/>
            <person name="Go M."/>
            <person name="Henderson B.A."/>
            <person name="Jones I.B."/>
            <person name="McGettigan J.A."/>
            <person name="Micheletti S.J."/>
            <person name="Nasrallah M.E."/>
            <person name="Ortiz D."/>
            <person name="Piller C.R."/>
            <person name="Privatt S.R."/>
            <person name="Schneider S.L."/>
            <person name="Sharp S."/>
            <person name="Smith T.C."/>
            <person name="Stanton J.D."/>
            <person name="Ullery H.E."/>
            <person name="Wilson R.J."/>
            <person name="Serrano M.G."/>
            <person name="Buck G."/>
            <person name="Lee V."/>
            <person name="Wang Y."/>
            <person name="Carvalho R."/>
            <person name="Voegtly L."/>
            <person name="Shi R."/>
            <person name="Duckworth R."/>
            <person name="Johnson A."/>
            <person name="Loviza R."/>
            <person name="Walstead R."/>
            <person name="Shah Z."/>
            <person name="Kiflezghi M."/>
            <person name="Wade K."/>
            <person name="Ball S.L."/>
            <person name="Bradley K.W."/>
            <person name="Asai D.J."/>
            <person name="Bowman C.A."/>
            <person name="Russell D.A."/>
            <person name="Pope W.H."/>
            <person name="Jacobs-Sera D."/>
            <person name="Hendrix R.W."/>
            <person name="Hatfull G.F."/>
        </authorList>
    </citation>
    <scope>NUCLEOTIDE SEQUENCE [LARGE SCALE GENOMIC DNA]</scope>
    <source>
        <strain evidence="2 3">DSM 27648</strain>
    </source>
</reference>